<proteinExistence type="predicted"/>
<dbReference type="AlphaFoldDB" id="A0A834T1Y6"/>
<evidence type="ECO:0000313" key="2">
    <source>
        <dbReference type="Proteomes" id="UP000634136"/>
    </source>
</evidence>
<evidence type="ECO:0000313" key="1">
    <source>
        <dbReference type="EMBL" id="KAF7813150.1"/>
    </source>
</evidence>
<keyword evidence="2" id="KW-1185">Reference proteome</keyword>
<reference evidence="1" key="1">
    <citation type="submission" date="2020-09" db="EMBL/GenBank/DDBJ databases">
        <title>Genome-Enabled Discovery of Anthraquinone Biosynthesis in Senna tora.</title>
        <authorList>
            <person name="Kang S.-H."/>
            <person name="Pandey R.P."/>
            <person name="Lee C.-M."/>
            <person name="Sim J.-S."/>
            <person name="Jeong J.-T."/>
            <person name="Choi B.-S."/>
            <person name="Jung M."/>
            <person name="Ginzburg D."/>
            <person name="Zhao K."/>
            <person name="Won S.Y."/>
            <person name="Oh T.-J."/>
            <person name="Yu Y."/>
            <person name="Kim N.-H."/>
            <person name="Lee O.R."/>
            <person name="Lee T.-H."/>
            <person name="Bashyal P."/>
            <person name="Kim T.-S."/>
            <person name="Lee W.-H."/>
            <person name="Kawkins C."/>
            <person name="Kim C.-K."/>
            <person name="Kim J.S."/>
            <person name="Ahn B.O."/>
            <person name="Rhee S.Y."/>
            <person name="Sohng J.K."/>
        </authorList>
    </citation>
    <scope>NUCLEOTIDE SEQUENCE</scope>
    <source>
        <tissue evidence="1">Leaf</tissue>
    </source>
</reference>
<dbReference type="Proteomes" id="UP000634136">
    <property type="component" value="Unassembled WGS sequence"/>
</dbReference>
<dbReference type="EMBL" id="JAAIUW010000010">
    <property type="protein sequence ID" value="KAF7813150.1"/>
    <property type="molecule type" value="Genomic_DNA"/>
</dbReference>
<protein>
    <submittedName>
        <fullName evidence="1">Uncharacterized protein</fullName>
    </submittedName>
</protein>
<gene>
    <name evidence="1" type="ORF">G2W53_034126</name>
</gene>
<comment type="caution">
    <text evidence="1">The sequence shown here is derived from an EMBL/GenBank/DDBJ whole genome shotgun (WGS) entry which is preliminary data.</text>
</comment>
<organism evidence="1 2">
    <name type="scientific">Senna tora</name>
    <dbReference type="NCBI Taxonomy" id="362788"/>
    <lineage>
        <taxon>Eukaryota</taxon>
        <taxon>Viridiplantae</taxon>
        <taxon>Streptophyta</taxon>
        <taxon>Embryophyta</taxon>
        <taxon>Tracheophyta</taxon>
        <taxon>Spermatophyta</taxon>
        <taxon>Magnoliopsida</taxon>
        <taxon>eudicotyledons</taxon>
        <taxon>Gunneridae</taxon>
        <taxon>Pentapetalae</taxon>
        <taxon>rosids</taxon>
        <taxon>fabids</taxon>
        <taxon>Fabales</taxon>
        <taxon>Fabaceae</taxon>
        <taxon>Caesalpinioideae</taxon>
        <taxon>Cassia clade</taxon>
        <taxon>Senna</taxon>
    </lineage>
</organism>
<name>A0A834T1Y6_9FABA</name>
<sequence>MKEDLVFKSLQWEKPPSGFVKLNIDAGVCHDGGGTVGGLVRGCAEEWQSLFWVDSIPLLIT</sequence>
<accession>A0A834T1Y6</accession>